<dbReference type="KEGG" id="theu:HPC62_20745"/>
<reference evidence="1 2" key="1">
    <citation type="submission" date="2020-05" db="EMBL/GenBank/DDBJ databases">
        <title>Complete genome sequence of of a novel Thermoleptolyngbya strain isolated from hot springs of Ganzi, Sichuan China.</title>
        <authorList>
            <person name="Tang J."/>
            <person name="Daroch M."/>
            <person name="Li L."/>
            <person name="Waleron K."/>
            <person name="Waleron M."/>
            <person name="Waleron M."/>
        </authorList>
    </citation>
    <scope>NUCLEOTIDE SEQUENCE [LARGE SCALE GENOMIC DNA]</scope>
    <source>
        <strain evidence="1 2">PKUAC-SCTA183</strain>
    </source>
</reference>
<evidence type="ECO:0000313" key="1">
    <source>
        <dbReference type="EMBL" id="QKD84279.1"/>
    </source>
</evidence>
<evidence type="ECO:0000313" key="2">
    <source>
        <dbReference type="Proteomes" id="UP000505210"/>
    </source>
</evidence>
<keyword evidence="2" id="KW-1185">Reference proteome</keyword>
<dbReference type="RefSeq" id="WP_172358324.1">
    <property type="nucleotide sequence ID" value="NZ_CP053661.1"/>
</dbReference>
<dbReference type="EMBL" id="CP053661">
    <property type="protein sequence ID" value="QKD84279.1"/>
    <property type="molecule type" value="Genomic_DNA"/>
</dbReference>
<dbReference type="AlphaFoldDB" id="A0A6M8BA97"/>
<proteinExistence type="predicted"/>
<name>A0A6M8BA97_9CYAN</name>
<accession>A0A6M8BA97</accession>
<organism evidence="1 2">
    <name type="scientific">Thermoleptolyngbya sichuanensis A183</name>
    <dbReference type="NCBI Taxonomy" id="2737172"/>
    <lineage>
        <taxon>Bacteria</taxon>
        <taxon>Bacillati</taxon>
        <taxon>Cyanobacteriota</taxon>
        <taxon>Cyanophyceae</taxon>
        <taxon>Oculatellales</taxon>
        <taxon>Oculatellaceae</taxon>
        <taxon>Thermoleptolyngbya</taxon>
        <taxon>Thermoleptolyngbya sichuanensis</taxon>
    </lineage>
</organism>
<dbReference type="Proteomes" id="UP000505210">
    <property type="component" value="Chromosome"/>
</dbReference>
<gene>
    <name evidence="1" type="ORF">HPC62_20745</name>
</gene>
<protein>
    <submittedName>
        <fullName evidence="1">Uncharacterized protein</fullName>
    </submittedName>
</protein>
<sequence length="58" mass="6853">MCQAKEDLCQYHLLCDKGRHYESDSGYNQRNLGQMYHLIRTINRLSATPPEKSRPEQK</sequence>